<dbReference type="Pfam" id="PF00106">
    <property type="entry name" value="adh_short"/>
    <property type="match status" value="1"/>
</dbReference>
<evidence type="ECO:0000313" key="4">
    <source>
        <dbReference type="Proteomes" id="UP000199028"/>
    </source>
</evidence>
<dbReference type="Gene3D" id="3.40.50.720">
    <property type="entry name" value="NAD(P)-binding Rossmann-like Domain"/>
    <property type="match status" value="1"/>
</dbReference>
<dbReference type="Proteomes" id="UP000199028">
    <property type="component" value="Unassembled WGS sequence"/>
</dbReference>
<comment type="similarity">
    <text evidence="2">Belongs to the short-chain dehydrogenases/reductases (SDR) family.</text>
</comment>
<evidence type="ECO:0000256" key="2">
    <source>
        <dbReference type="RuleBase" id="RU000363"/>
    </source>
</evidence>
<dbReference type="InterPro" id="IPR002347">
    <property type="entry name" value="SDR_fam"/>
</dbReference>
<reference evidence="4" key="1">
    <citation type="submission" date="2016-10" db="EMBL/GenBank/DDBJ databases">
        <authorList>
            <person name="Varghese N."/>
            <person name="Submissions S."/>
        </authorList>
    </citation>
    <scope>NUCLEOTIDE SEQUENCE [LARGE SCALE GENOMIC DNA]</scope>
    <source>
        <strain evidence="4">CGMCC 4.578</strain>
    </source>
</reference>
<proteinExistence type="inferred from homology"/>
<evidence type="ECO:0000313" key="3">
    <source>
        <dbReference type="EMBL" id="SEQ05914.1"/>
    </source>
</evidence>
<organism evidence="3 4">
    <name type="scientific">Lentzea flaviverrucosa</name>
    <dbReference type="NCBI Taxonomy" id="200379"/>
    <lineage>
        <taxon>Bacteria</taxon>
        <taxon>Bacillati</taxon>
        <taxon>Actinomycetota</taxon>
        <taxon>Actinomycetes</taxon>
        <taxon>Pseudonocardiales</taxon>
        <taxon>Pseudonocardiaceae</taxon>
        <taxon>Lentzea</taxon>
    </lineage>
</organism>
<dbReference type="PANTHER" id="PTHR43157:SF31">
    <property type="entry name" value="PHOSPHATIDYLINOSITOL-GLYCAN BIOSYNTHESIS CLASS F PROTEIN"/>
    <property type="match status" value="1"/>
</dbReference>
<keyword evidence="4" id="KW-1185">Reference proteome</keyword>
<keyword evidence="1" id="KW-0560">Oxidoreductase</keyword>
<dbReference type="GO" id="GO:0016491">
    <property type="term" value="F:oxidoreductase activity"/>
    <property type="evidence" value="ECO:0007669"/>
    <property type="project" value="UniProtKB-KW"/>
</dbReference>
<dbReference type="PANTHER" id="PTHR43157">
    <property type="entry name" value="PHOSPHATIDYLINOSITOL-GLYCAN BIOSYNTHESIS CLASS F PROTEIN-RELATED"/>
    <property type="match status" value="1"/>
</dbReference>
<gene>
    <name evidence="3" type="ORF">SAMN05216195_101913</name>
</gene>
<sequence length="270" mass="28288">MTTAVITGATHGLGRLVALDLARRGLDLGVVARSAAKVDDLRAEIGPGVTVTAFVADLSSLDDVRRAAGAIDAHYDRVDVLVNNAGIHAFSPRVTPDGVPEMTAVNYLAPWVLTNALRGKLIASAPARVVTVASEASRQARTLDPASVLTSPAHYGRTKLMDVMFSQELARRLAGTGVTANCCDPGFNTTGLGRELPFAGVLEKALHALRIGDPRRGASIITRLAIDPAFAGVTGGYFSVKDAAPLGCPEPGRGVVVQRELWEATEKLFG</sequence>
<accession>A0A1H9CXM4</accession>
<dbReference type="OrthoDB" id="3237043at2"/>
<dbReference type="PRINTS" id="PR00080">
    <property type="entry name" value="SDRFAMILY"/>
</dbReference>
<dbReference type="PRINTS" id="PR00081">
    <property type="entry name" value="GDHRDH"/>
</dbReference>
<dbReference type="InterPro" id="IPR036291">
    <property type="entry name" value="NAD(P)-bd_dom_sf"/>
</dbReference>
<protein>
    <submittedName>
        <fullName evidence="3">Short-chain dehydrogenase</fullName>
    </submittedName>
</protein>
<dbReference type="RefSeq" id="WP_090063414.1">
    <property type="nucleotide sequence ID" value="NZ_FOFT01000001.1"/>
</dbReference>
<dbReference type="SUPFAM" id="SSF51735">
    <property type="entry name" value="NAD(P)-binding Rossmann-fold domains"/>
    <property type="match status" value="1"/>
</dbReference>
<name>A0A1H9CXM4_9PSEU</name>
<evidence type="ECO:0000256" key="1">
    <source>
        <dbReference type="ARBA" id="ARBA00023002"/>
    </source>
</evidence>
<dbReference type="AlphaFoldDB" id="A0A1H9CXM4"/>
<dbReference type="EMBL" id="FOFT01000001">
    <property type="protein sequence ID" value="SEQ05914.1"/>
    <property type="molecule type" value="Genomic_DNA"/>
</dbReference>